<evidence type="ECO:0000313" key="2">
    <source>
        <dbReference type="Proteomes" id="UP001162131"/>
    </source>
</evidence>
<accession>A0AAU9IPJ4</accession>
<gene>
    <name evidence="1" type="ORF">BSTOLATCC_MIC15827</name>
</gene>
<dbReference type="Proteomes" id="UP001162131">
    <property type="component" value="Unassembled WGS sequence"/>
</dbReference>
<evidence type="ECO:0000313" key="1">
    <source>
        <dbReference type="EMBL" id="CAG9316397.1"/>
    </source>
</evidence>
<protein>
    <submittedName>
        <fullName evidence="1">Uncharacterized protein</fullName>
    </submittedName>
</protein>
<comment type="caution">
    <text evidence="1">The sequence shown here is derived from an EMBL/GenBank/DDBJ whole genome shotgun (WGS) entry which is preliminary data.</text>
</comment>
<proteinExistence type="predicted"/>
<dbReference type="EMBL" id="CAJZBQ010000015">
    <property type="protein sequence ID" value="CAG9316397.1"/>
    <property type="molecule type" value="Genomic_DNA"/>
</dbReference>
<dbReference type="AlphaFoldDB" id="A0AAU9IPJ4"/>
<dbReference type="SUPFAM" id="SSF117281">
    <property type="entry name" value="Kelch motif"/>
    <property type="match status" value="1"/>
</dbReference>
<dbReference type="InterPro" id="IPR015915">
    <property type="entry name" value="Kelch-typ_b-propeller"/>
</dbReference>
<organism evidence="1 2">
    <name type="scientific">Blepharisma stoltei</name>
    <dbReference type="NCBI Taxonomy" id="1481888"/>
    <lineage>
        <taxon>Eukaryota</taxon>
        <taxon>Sar</taxon>
        <taxon>Alveolata</taxon>
        <taxon>Ciliophora</taxon>
        <taxon>Postciliodesmatophora</taxon>
        <taxon>Heterotrichea</taxon>
        <taxon>Heterotrichida</taxon>
        <taxon>Blepharismidae</taxon>
        <taxon>Blepharisma</taxon>
    </lineage>
</organism>
<keyword evidence="2" id="KW-1185">Reference proteome</keyword>
<name>A0AAU9IPJ4_9CILI</name>
<dbReference type="Gene3D" id="2.120.10.80">
    <property type="entry name" value="Kelch-type beta propeller"/>
    <property type="match status" value="1"/>
</dbReference>
<sequence length="194" mass="22558">MTDHNYEASNLPSGPEIYCYSSAIYFNRNIYFFGGYVHGLCRTTSLKFDLDRNKWIGLTPLPEPDQSCHSIIVNRNILISGLRNRHLLHYSIDNNSFTVMPHKFAADKRKILINVGKLYLIECDDGHIYESYYIDEYGSDLSGELAWRVIGKSIINISPLQVYYTYNKGAIYIATDLDQRYYKFDLNLKKLTRL</sequence>
<reference evidence="1" key="1">
    <citation type="submission" date="2021-09" db="EMBL/GenBank/DDBJ databases">
        <authorList>
            <consortium name="AG Swart"/>
            <person name="Singh M."/>
            <person name="Singh A."/>
            <person name="Seah K."/>
            <person name="Emmerich C."/>
        </authorList>
    </citation>
    <scope>NUCLEOTIDE SEQUENCE</scope>
    <source>
        <strain evidence="1">ATCC30299</strain>
    </source>
</reference>